<dbReference type="Proteomes" id="UP001223520">
    <property type="component" value="Chromosome"/>
</dbReference>
<keyword evidence="2" id="KW-1185">Reference proteome</keyword>
<dbReference type="AlphaFoldDB" id="A0AAJ6P7A5"/>
<sequence>MFETQLVFRNEYRWDLKKINSVIIPYLFDNDASLVITVESKSKLTKNYTSAGKLDQILIDYPRKLVASSQVINLTKNYQVNFPQEGRFQLEFFPYQFLGKTLISISRILD</sequence>
<reference evidence="1 2" key="1">
    <citation type="journal article" date="2023" name="Limnol Oceanogr Lett">
        <title>Environmental adaptations by the intertidal Antarctic cyanobacterium Halotia branconii CENA392 as revealed using long-read genome sequencing.</title>
        <authorList>
            <person name="Dextro R.B."/>
            <person name="Delbaje E."/>
            <person name="Freitas P.N.N."/>
            <person name="Geraldes V."/>
            <person name="Pinto E."/>
            <person name="Long P.F."/>
            <person name="Fiore M.F."/>
        </authorList>
    </citation>
    <scope>NUCLEOTIDE SEQUENCE [LARGE SCALE GENOMIC DNA]</scope>
    <source>
        <strain evidence="1 2">CENA392</strain>
    </source>
</reference>
<evidence type="ECO:0000313" key="2">
    <source>
        <dbReference type="Proteomes" id="UP001223520"/>
    </source>
</evidence>
<proteinExistence type="predicted"/>
<dbReference type="KEGG" id="hbq:QI031_16215"/>
<accession>A0AAJ6P7A5</accession>
<dbReference type="RefSeq" id="WP_281480697.1">
    <property type="nucleotide sequence ID" value="NZ_CP124543.1"/>
</dbReference>
<organism evidence="1 2">
    <name type="scientific">Halotia branconii CENA392</name>
    <dbReference type="NCBI Taxonomy" id="1539056"/>
    <lineage>
        <taxon>Bacteria</taxon>
        <taxon>Bacillati</taxon>
        <taxon>Cyanobacteriota</taxon>
        <taxon>Cyanophyceae</taxon>
        <taxon>Nostocales</taxon>
        <taxon>Nodulariaceae</taxon>
        <taxon>Halotia</taxon>
    </lineage>
</organism>
<evidence type="ECO:0000313" key="1">
    <source>
        <dbReference type="EMBL" id="WGV23371.1"/>
    </source>
</evidence>
<name>A0AAJ6P7A5_9CYAN</name>
<dbReference type="EMBL" id="CP124543">
    <property type="protein sequence ID" value="WGV23371.1"/>
    <property type="molecule type" value="Genomic_DNA"/>
</dbReference>
<gene>
    <name evidence="1" type="ORF">QI031_16215</name>
</gene>
<protein>
    <submittedName>
        <fullName evidence="1">Uncharacterized protein</fullName>
    </submittedName>
</protein>